<dbReference type="Proteomes" id="UP000002985">
    <property type="component" value="Unassembled WGS sequence"/>
</dbReference>
<evidence type="ECO:0000313" key="1">
    <source>
        <dbReference type="EMBL" id="GAB61600.1"/>
    </source>
</evidence>
<dbReference type="STRING" id="247490.KSU1_C0004"/>
<gene>
    <name evidence="1" type="ORF">KSU1_C0004</name>
</gene>
<accession>I3IIQ5</accession>
<dbReference type="AlphaFoldDB" id="I3IIQ5"/>
<dbReference type="EMBL" id="BAFH01000003">
    <property type="protein sequence ID" value="GAB61600.1"/>
    <property type="molecule type" value="Genomic_DNA"/>
</dbReference>
<sequence length="56" mass="6344">MRGYCPKQSPGHFKRDCFGKKPLAMANTLKPIVVNYPDSVPGMGREFFELMKSSCF</sequence>
<name>I3IIQ5_9BACT</name>
<reference evidence="1 2" key="1">
    <citation type="journal article" date="2012" name="FEBS Lett.">
        <title>Anammox organism KSU-1 expresses a NirK-type copper-containing nitrite reductase instead of a NirS-type with cytochrome cd1.</title>
        <authorList>
            <person name="Hira D."/>
            <person name="Toh H."/>
            <person name="Migita C.T."/>
            <person name="Okubo H."/>
            <person name="Nishiyama T."/>
            <person name="Hattori M."/>
            <person name="Furukawa K."/>
            <person name="Fujii T."/>
        </authorList>
    </citation>
    <scope>NUCLEOTIDE SEQUENCE [LARGE SCALE GENOMIC DNA]</scope>
</reference>
<proteinExistence type="predicted"/>
<protein>
    <submittedName>
        <fullName evidence="1">Uncharacterized protein</fullName>
    </submittedName>
</protein>
<comment type="caution">
    <text evidence="1">The sequence shown here is derived from an EMBL/GenBank/DDBJ whole genome shotgun (WGS) entry which is preliminary data.</text>
</comment>
<keyword evidence="2" id="KW-1185">Reference proteome</keyword>
<evidence type="ECO:0000313" key="2">
    <source>
        <dbReference type="Proteomes" id="UP000002985"/>
    </source>
</evidence>
<organism evidence="1 2">
    <name type="scientific">Candidatus Jettenia caeni</name>
    <dbReference type="NCBI Taxonomy" id="247490"/>
    <lineage>
        <taxon>Bacteria</taxon>
        <taxon>Pseudomonadati</taxon>
        <taxon>Planctomycetota</taxon>
        <taxon>Candidatus Brocadiia</taxon>
        <taxon>Candidatus Brocadiales</taxon>
        <taxon>Candidatus Brocadiaceae</taxon>
        <taxon>Candidatus Jettenia</taxon>
    </lineage>
</organism>